<dbReference type="InterPro" id="IPR000086">
    <property type="entry name" value="NUDIX_hydrolase_dom"/>
</dbReference>
<keyword evidence="3" id="KW-0479">Metal-binding</keyword>
<dbReference type="Gene3D" id="3.90.79.10">
    <property type="entry name" value="Nucleoside Triphosphate Pyrophosphohydrolase"/>
    <property type="match status" value="1"/>
</dbReference>
<keyword evidence="4" id="KW-0378">Hydrolase</keyword>
<reference evidence="7 8" key="1">
    <citation type="submission" date="2022-10" db="EMBL/GenBank/DDBJ databases">
        <title>Draft genome sequence of Streptomyces sp. YSPA8.</title>
        <authorList>
            <person name="Moriuchi R."/>
            <person name="Dohra H."/>
            <person name="Yamamura H."/>
            <person name="Kodani S."/>
        </authorList>
    </citation>
    <scope>NUCLEOTIDE SEQUENCE [LARGE SCALE GENOMIC DNA]</scope>
    <source>
        <strain evidence="7 8">YSPA8</strain>
    </source>
</reference>
<gene>
    <name evidence="7" type="ORF">SYYSPA8_01460</name>
</gene>
<evidence type="ECO:0000313" key="8">
    <source>
        <dbReference type="Proteomes" id="UP001291653"/>
    </source>
</evidence>
<dbReference type="RefSeq" id="WP_323445029.1">
    <property type="nucleotide sequence ID" value="NZ_BSBI01000001.1"/>
</dbReference>
<protein>
    <submittedName>
        <fullName evidence="7">NUDIX domain-containing protein</fullName>
    </submittedName>
</protein>
<comment type="caution">
    <text evidence="7">The sequence shown here is derived from an EMBL/GenBank/DDBJ whole genome shotgun (WGS) entry which is preliminary data.</text>
</comment>
<evidence type="ECO:0000256" key="1">
    <source>
        <dbReference type="ARBA" id="ARBA00001946"/>
    </source>
</evidence>
<organism evidence="7 8">
    <name type="scientific">Streptomyces yaizuensis</name>
    <dbReference type="NCBI Taxonomy" id="2989713"/>
    <lineage>
        <taxon>Bacteria</taxon>
        <taxon>Bacillati</taxon>
        <taxon>Actinomycetota</taxon>
        <taxon>Actinomycetes</taxon>
        <taxon>Kitasatosporales</taxon>
        <taxon>Streptomycetaceae</taxon>
        <taxon>Streptomyces</taxon>
    </lineage>
</organism>
<evidence type="ECO:0000256" key="5">
    <source>
        <dbReference type="ARBA" id="ARBA00022842"/>
    </source>
</evidence>
<keyword evidence="8" id="KW-1185">Reference proteome</keyword>
<comment type="cofactor">
    <cofactor evidence="1">
        <name>Mg(2+)</name>
        <dbReference type="ChEBI" id="CHEBI:18420"/>
    </cofactor>
</comment>
<evidence type="ECO:0000256" key="3">
    <source>
        <dbReference type="ARBA" id="ARBA00022723"/>
    </source>
</evidence>
<feature type="domain" description="Nudix hydrolase" evidence="6">
    <location>
        <begin position="1"/>
        <end position="125"/>
    </location>
</feature>
<dbReference type="InterPro" id="IPR015797">
    <property type="entry name" value="NUDIX_hydrolase-like_dom_sf"/>
</dbReference>
<accession>A0ABQ5NRB2</accession>
<dbReference type="CDD" id="cd04690">
    <property type="entry name" value="NUDIX_Hydrolase"/>
    <property type="match status" value="1"/>
</dbReference>
<dbReference type="EMBL" id="BSBI01000001">
    <property type="protein sequence ID" value="GLF92911.1"/>
    <property type="molecule type" value="Genomic_DNA"/>
</dbReference>
<proteinExistence type="inferred from homology"/>
<evidence type="ECO:0000256" key="4">
    <source>
        <dbReference type="ARBA" id="ARBA00022801"/>
    </source>
</evidence>
<dbReference type="Proteomes" id="UP001291653">
    <property type="component" value="Unassembled WGS sequence"/>
</dbReference>
<evidence type="ECO:0000313" key="7">
    <source>
        <dbReference type="EMBL" id="GLF92911.1"/>
    </source>
</evidence>
<evidence type="ECO:0000259" key="6">
    <source>
        <dbReference type="PROSITE" id="PS51462"/>
    </source>
</evidence>
<dbReference type="PANTHER" id="PTHR43758:SF2">
    <property type="entry name" value="OXIDIZED PURINE NUCLEOSIDE TRIPHOSPHATE HYDROLASE"/>
    <property type="match status" value="1"/>
</dbReference>
<dbReference type="PANTHER" id="PTHR43758">
    <property type="entry name" value="7,8-DIHYDRO-8-OXOGUANINE TRIPHOSPHATASE"/>
    <property type="match status" value="1"/>
</dbReference>
<dbReference type="Pfam" id="PF00293">
    <property type="entry name" value="NUDIX"/>
    <property type="match status" value="1"/>
</dbReference>
<dbReference type="PROSITE" id="PS51462">
    <property type="entry name" value="NUDIX"/>
    <property type="match status" value="1"/>
</dbReference>
<name>A0ABQ5NRB2_9ACTN</name>
<evidence type="ECO:0000256" key="2">
    <source>
        <dbReference type="ARBA" id="ARBA00005582"/>
    </source>
</evidence>
<dbReference type="SUPFAM" id="SSF55811">
    <property type="entry name" value="Nudix"/>
    <property type="match status" value="1"/>
</dbReference>
<comment type="similarity">
    <text evidence="2">Belongs to the Nudix hydrolase family.</text>
</comment>
<sequence>MIDKIAWIHIVDGRVLSTRSRGRTRYYLPGGKREAGESDLDTLVREIKEELSVDLRRETARFAGEFRAQADAHPDGVEVRMRCYECAHDGEPVPSSEIAEVVWLRYADRRLTSPVDQIIFDRLLSEGRLR</sequence>
<keyword evidence="5" id="KW-0460">Magnesium</keyword>